<name>A0A674IVL0_9SAUR</name>
<dbReference type="PANTHER" id="PTHR10353">
    <property type="entry name" value="GLYCOSYL HYDROLASE"/>
    <property type="match status" value="1"/>
</dbReference>
<keyword evidence="11" id="KW-1185">Reference proteome</keyword>
<dbReference type="GO" id="GO:0004553">
    <property type="term" value="F:hydrolase activity, hydrolyzing O-glycosyl compounds"/>
    <property type="evidence" value="ECO:0007669"/>
    <property type="project" value="InterPro"/>
</dbReference>
<dbReference type="Gene3D" id="3.20.20.80">
    <property type="entry name" value="Glycosidases"/>
    <property type="match status" value="2"/>
</dbReference>
<keyword evidence="7" id="KW-0325">Glycoprotein</keyword>
<dbReference type="PROSITE" id="PS00653">
    <property type="entry name" value="GLYCOSYL_HYDROL_F1_2"/>
    <property type="match status" value="1"/>
</dbReference>
<dbReference type="FunFam" id="3.20.20.80:FF:000042">
    <property type="entry name" value="Klotho"/>
    <property type="match status" value="1"/>
</dbReference>
<dbReference type="InterPro" id="IPR033132">
    <property type="entry name" value="GH_1_N_CS"/>
</dbReference>
<reference evidence="10" key="2">
    <citation type="submission" date="2025-09" db="UniProtKB">
        <authorList>
            <consortium name="Ensembl"/>
        </authorList>
    </citation>
    <scope>IDENTIFICATION</scope>
</reference>
<keyword evidence="4" id="KW-0677">Repeat</keyword>
<feature type="region of interest" description="Disordered" evidence="9">
    <location>
        <begin position="1"/>
        <end position="35"/>
    </location>
</feature>
<dbReference type="GO" id="GO:0005975">
    <property type="term" value="P:carbohydrate metabolic process"/>
    <property type="evidence" value="ECO:0007669"/>
    <property type="project" value="InterPro"/>
</dbReference>
<dbReference type="AlphaFoldDB" id="A0A674IVL0"/>
<accession>A0A674IVL0</accession>
<dbReference type="GO" id="GO:0005886">
    <property type="term" value="C:plasma membrane"/>
    <property type="evidence" value="ECO:0007669"/>
    <property type="project" value="UniProtKB-SubCell"/>
</dbReference>
<dbReference type="GO" id="GO:0008543">
    <property type="term" value="P:fibroblast growth factor receptor signaling pathway"/>
    <property type="evidence" value="ECO:0007669"/>
    <property type="project" value="TreeGrafter"/>
</dbReference>
<dbReference type="InterPro" id="IPR001360">
    <property type="entry name" value="Glyco_hydro_1"/>
</dbReference>
<keyword evidence="5" id="KW-1133">Transmembrane helix</keyword>
<dbReference type="PANTHER" id="PTHR10353:SF10">
    <property type="entry name" value="KLOTHO"/>
    <property type="match status" value="1"/>
</dbReference>
<keyword evidence="2" id="KW-1003">Cell membrane</keyword>
<evidence type="ECO:0000256" key="8">
    <source>
        <dbReference type="ARBA" id="ARBA00060858"/>
    </source>
</evidence>
<protein>
    <recommendedName>
        <fullName evidence="12">Klotho</fullName>
    </recommendedName>
</protein>
<dbReference type="InParanoid" id="A0A674IVL0"/>
<reference evidence="10" key="1">
    <citation type="submission" date="2025-08" db="UniProtKB">
        <authorList>
            <consortium name="Ensembl"/>
        </authorList>
    </citation>
    <scope>IDENTIFICATION</scope>
</reference>
<evidence type="ECO:0000313" key="11">
    <source>
        <dbReference type="Proteomes" id="UP000472274"/>
    </source>
</evidence>
<keyword evidence="3" id="KW-0812">Transmembrane</keyword>
<evidence type="ECO:0000256" key="9">
    <source>
        <dbReference type="SAM" id="MobiDB-lite"/>
    </source>
</evidence>
<dbReference type="Ensembl" id="ENSTMTT00000013992.1">
    <property type="protein sequence ID" value="ENSTMTP00000013526.1"/>
    <property type="gene ID" value="ENSTMTG00000009759.1"/>
</dbReference>
<feature type="compositionally biased region" description="Gly residues" evidence="9">
    <location>
        <begin position="7"/>
        <end position="20"/>
    </location>
</feature>
<comment type="subcellular location">
    <subcellularLocation>
        <location evidence="1">Cell membrane</location>
        <topology evidence="1">Single-pass membrane protein</topology>
    </subcellularLocation>
</comment>
<evidence type="ECO:0000256" key="3">
    <source>
        <dbReference type="ARBA" id="ARBA00022692"/>
    </source>
</evidence>
<gene>
    <name evidence="10" type="primary">LOC113406799</name>
</gene>
<dbReference type="Pfam" id="PF00232">
    <property type="entry name" value="Glyco_hydro_1"/>
    <property type="match status" value="3"/>
</dbReference>
<organism evidence="10 11">
    <name type="scientific">Terrapene triunguis</name>
    <name type="common">Three-toed box turtle</name>
    <dbReference type="NCBI Taxonomy" id="2587831"/>
    <lineage>
        <taxon>Eukaryota</taxon>
        <taxon>Metazoa</taxon>
        <taxon>Chordata</taxon>
        <taxon>Craniata</taxon>
        <taxon>Vertebrata</taxon>
        <taxon>Euteleostomi</taxon>
        <taxon>Archelosauria</taxon>
        <taxon>Testudinata</taxon>
        <taxon>Testudines</taxon>
        <taxon>Cryptodira</taxon>
        <taxon>Durocryptodira</taxon>
        <taxon>Testudinoidea</taxon>
        <taxon>Emydidae</taxon>
        <taxon>Terrapene</taxon>
    </lineage>
</organism>
<dbReference type="GO" id="GO:0005104">
    <property type="term" value="F:fibroblast growth factor receptor binding"/>
    <property type="evidence" value="ECO:0007669"/>
    <property type="project" value="TreeGrafter"/>
</dbReference>
<dbReference type="InterPro" id="IPR017853">
    <property type="entry name" value="GH"/>
</dbReference>
<dbReference type="GO" id="GO:0017134">
    <property type="term" value="F:fibroblast growth factor binding"/>
    <property type="evidence" value="ECO:0007669"/>
    <property type="project" value="TreeGrafter"/>
</dbReference>
<evidence type="ECO:0000256" key="5">
    <source>
        <dbReference type="ARBA" id="ARBA00022989"/>
    </source>
</evidence>
<evidence type="ECO:0008006" key="12">
    <source>
        <dbReference type="Google" id="ProtNLM"/>
    </source>
</evidence>
<proteinExistence type="inferred from homology"/>
<sequence>MINGRAHPGGRGGDKGGCGAGARRSHASPLRPPSSMTPAAPLHLLLLCLLSCRRLRGEPGQGAGTWARFARLPYPEDELFLYDTFPAGFLWGAGSAAYQAEGGWRQGGKGASVWDTFAHRAAPAGARQPQPLPSAPAGGDVASDSYNNLFRDTEGLRRLGVSHYRFSLSWARLLPNGTAPPSPAGLAHYGRLLARLRQLGVEPVVTLYHWDLPQRLQDAYGGWASRTLAELFRDYAGLCFKHFGGQVRYWLTIDNPYVVAWHGYATGRLPPGVKGGPPLGYRAAHNLLQAHAKVWHLYNDHFRPTQGGQVSIALSSHWIKPQAMTEQDIQECQKSLDFVLGWFAKPIFIDGDYPQSMKSNLSSLLPEFSDAEKKYIKGTADFFALSFGATLSFQLLDSQMKFHQLESLSLRQLLYWISHEYNKPKIFIVENSWFVSGSTKRDDAKYIYYLKKFIMETLKAIRYDEVDVFGYTVWSLMDGFEWHRGYSIRRGLFYVDFQSHDKKFLPKSSALFYQKLIERNGFPPLPENQPIDGKFPCDFAWGIVDNYVQVNTTPTQFLDTNVYVWDVHHTKKLIKVDGVATPKRKHHCVDFAAIRLQISLLQEMHVTHFHFSLKWSLILPLGNLSQINHTFLHYYQCFVSELLRVNITPVVALWQPMAENQGLPVVLAKYGAWENPETVQAFVEYAKLCFKSLGHHVKFWITMNEPYVRNLTYSAGHNLLKAHAKAWHMYDKEFRRSQKGQISIALQADWVEPACPFSKNDQEVADRVLEFDIGWLAEPIFGNGDYPHVMREWLHQRNSIDLYNFHLPYFSEEEKKLIQGSFDFFALSHYTTILVDWEKEDALKYDHYLQVQMIKDITWLNSPSRAAVVPWGLRKMLKWVKSKYGDVPVYITANGIDDDQNMVQDKLRVYYIQNYINEALKGKESMPQSTVPSFSPYTLFMGDVLSSHQFTSLPLRTISDQCYISDHLSSTSSWVACLQFKISMTKTKLLILSLWLLTTPSSCLSFMLPTWGSLLIPPPSPCPFRPSPSLATTSSQFIKIQSVLSFLLAKTLAHSLISSHDCVM</sequence>
<keyword evidence="6" id="KW-0472">Membrane</keyword>
<evidence type="ECO:0000256" key="2">
    <source>
        <dbReference type="ARBA" id="ARBA00022475"/>
    </source>
</evidence>
<dbReference type="GeneTree" id="ENSGT00940000157614"/>
<evidence type="ECO:0000313" key="10">
    <source>
        <dbReference type="Ensembl" id="ENSTMTP00000013526.1"/>
    </source>
</evidence>
<comment type="similarity">
    <text evidence="8">Belongs to the glycosyl hydrolase 1 family. Klotho subfamily.</text>
</comment>
<dbReference type="SUPFAM" id="SSF51445">
    <property type="entry name" value="(Trans)glycosidases"/>
    <property type="match status" value="2"/>
</dbReference>
<evidence type="ECO:0000256" key="1">
    <source>
        <dbReference type="ARBA" id="ARBA00004162"/>
    </source>
</evidence>
<evidence type="ECO:0000256" key="4">
    <source>
        <dbReference type="ARBA" id="ARBA00022737"/>
    </source>
</evidence>
<evidence type="ECO:0000256" key="6">
    <source>
        <dbReference type="ARBA" id="ARBA00023136"/>
    </source>
</evidence>
<dbReference type="FunFam" id="3.20.20.80:FF:000062">
    <property type="entry name" value="Klotho"/>
    <property type="match status" value="1"/>
</dbReference>
<dbReference type="Proteomes" id="UP000472274">
    <property type="component" value="Unplaced"/>
</dbReference>
<dbReference type="PRINTS" id="PR00131">
    <property type="entry name" value="GLHYDRLASE1"/>
</dbReference>
<evidence type="ECO:0000256" key="7">
    <source>
        <dbReference type="ARBA" id="ARBA00023180"/>
    </source>
</evidence>